<organism evidence="1 2">
    <name type="scientific">Bacillus phage SP-15</name>
    <dbReference type="NCBI Taxonomy" id="1792032"/>
    <lineage>
        <taxon>Viruses</taxon>
        <taxon>Duplodnaviria</taxon>
        <taxon>Heunggongvirae</taxon>
        <taxon>Uroviricota</taxon>
        <taxon>Caudoviricetes</taxon>
        <taxon>Thornevirus</taxon>
        <taxon>Thornevirus SP15</taxon>
    </lineage>
</organism>
<dbReference type="GeneID" id="29125294"/>
<keyword evidence="1" id="KW-0808">Transferase</keyword>
<name>A0A127AWA9_9CAUD</name>
<protein>
    <submittedName>
        <fullName evidence="1">Nucleoside 2-deoxyribosyltransferase</fullName>
    </submittedName>
</protein>
<dbReference type="SUPFAM" id="SSF52309">
    <property type="entry name" value="N-(deoxy)ribosyltransferase-like"/>
    <property type="match status" value="2"/>
</dbReference>
<accession>A0A127AWA9</accession>
<dbReference type="PANTHER" id="PTHR15364:SF0">
    <property type="entry name" value="2'-DEOXYNUCLEOSIDE 5'-PHOSPHATE N-HYDROLASE 1"/>
    <property type="match status" value="1"/>
</dbReference>
<evidence type="ECO:0000313" key="1">
    <source>
        <dbReference type="EMBL" id="AMM44925.1"/>
    </source>
</evidence>
<dbReference type="RefSeq" id="YP_009302514.1">
    <property type="nucleotide sequence ID" value="NC_031245.1"/>
</dbReference>
<dbReference type="SMR" id="A0A127AWA9"/>
<gene>
    <name evidence="1" type="ORF">SP15_127</name>
</gene>
<dbReference type="GO" id="GO:0009159">
    <property type="term" value="P:deoxyribonucleoside monophosphate catabolic process"/>
    <property type="evidence" value="ECO:0007669"/>
    <property type="project" value="TreeGrafter"/>
</dbReference>
<dbReference type="PANTHER" id="PTHR15364">
    <property type="entry name" value="2'-DEOXYNUCLEOSIDE 5'-PHOSPHATE N-HYDROLASE 1"/>
    <property type="match status" value="1"/>
</dbReference>
<dbReference type="GO" id="GO:0016740">
    <property type="term" value="F:transferase activity"/>
    <property type="evidence" value="ECO:0007669"/>
    <property type="project" value="UniProtKB-KW"/>
</dbReference>
<sequence>MKKPNIYLASPWFSKYGSLVEETLYNFLKSDDRISVYSPRRDGTKLEPGQFHDHGLRAKVFADNVNNIVNANVVVANVDSFEGHLDTGTVWEIGYAINNKVPVIIYTGLDSANIKTEDILEKVYKVTADELFGFDLSAELVTVSSLDALKVSYESVLQLSVEEESLSLFVVGPTQTPENLKVIAGIKELLHSKGIAYVGVDELMVESENEFDKQLNDMFNTNPVSTIEEYVKESDGVIAIIDDRNPLVSMTMGMAYGMKKPMISFTNFDYGVNLMLMLSIARHVKGLGELGEALDVVVNEGFDALGENNSEGVKVI</sequence>
<dbReference type="InterPro" id="IPR007710">
    <property type="entry name" value="Nucleoside_deoxyribTrfase"/>
</dbReference>
<keyword evidence="2" id="KW-1185">Reference proteome</keyword>
<dbReference type="KEGG" id="vg:29125294"/>
<dbReference type="EMBL" id="KT624200">
    <property type="protein sequence ID" value="AMM44925.1"/>
    <property type="molecule type" value="Genomic_DNA"/>
</dbReference>
<dbReference type="Proteomes" id="UP000203261">
    <property type="component" value="Segment"/>
</dbReference>
<reference evidence="1 2" key="1">
    <citation type="submission" date="2015-08" db="EMBL/GenBank/DDBJ databases">
        <authorList>
            <person name="Babu N.S."/>
            <person name="Beckwith C.J."/>
            <person name="Beseler K.G."/>
            <person name="Brison A."/>
            <person name="Carone J.V."/>
            <person name="Caskin T.P."/>
            <person name="Diamond M."/>
            <person name="Durham M.E."/>
            <person name="Foxe J.M."/>
            <person name="Go M."/>
            <person name="Henderson B.A."/>
            <person name="Jones I.B."/>
            <person name="McGettigan J.A."/>
            <person name="Micheletti S.J."/>
            <person name="Nasrallah M.E."/>
            <person name="Ortiz D."/>
            <person name="Piller C.R."/>
            <person name="Privatt S.R."/>
            <person name="Schneider S.L."/>
            <person name="Sharp S."/>
            <person name="Smith T.C."/>
            <person name="Stanton J.D."/>
            <person name="Ullery H.E."/>
            <person name="Wilson R.J."/>
            <person name="Serrano M.G."/>
            <person name="Buck G."/>
            <person name="Lee V."/>
            <person name="Wang Y."/>
            <person name="Carvalho R."/>
            <person name="Voegtly L."/>
            <person name="Shi R."/>
            <person name="Duckworth R."/>
            <person name="Johnson A."/>
            <person name="Loviza R."/>
            <person name="Walstead R."/>
            <person name="Shah Z."/>
            <person name="Kiflezghi M."/>
            <person name="Wade K."/>
            <person name="Ball S.L."/>
            <person name="Bradley K.W."/>
            <person name="Asai D.J."/>
            <person name="Bowman C.A."/>
            <person name="Russell D.A."/>
            <person name="Pope W.H."/>
            <person name="Jacobs-Sera D."/>
            <person name="Hendrix R.W."/>
            <person name="Hatfull G.F."/>
        </authorList>
    </citation>
    <scope>NUCLEOTIDE SEQUENCE [LARGE SCALE GENOMIC DNA]</scope>
</reference>
<evidence type="ECO:0000313" key="2">
    <source>
        <dbReference type="Proteomes" id="UP000203261"/>
    </source>
</evidence>
<dbReference type="InterPro" id="IPR051239">
    <property type="entry name" value="2'-dNMP_N-hydrolase"/>
</dbReference>
<proteinExistence type="predicted"/>
<dbReference type="GO" id="GO:0070694">
    <property type="term" value="F:5-hydroxymethyl-dUMP N-hydrolase activity"/>
    <property type="evidence" value="ECO:0007669"/>
    <property type="project" value="TreeGrafter"/>
</dbReference>
<dbReference type="Pfam" id="PF05014">
    <property type="entry name" value="Nuc_deoxyrib_tr"/>
    <property type="match status" value="1"/>
</dbReference>
<dbReference type="Gene3D" id="3.40.50.450">
    <property type="match status" value="2"/>
</dbReference>